<protein>
    <submittedName>
        <fullName evidence="12">Kazal-like domain-containing protein</fullName>
    </submittedName>
</protein>
<feature type="domain" description="Kazal-like" evidence="10">
    <location>
        <begin position="1035"/>
        <end position="1094"/>
    </location>
</feature>
<evidence type="ECO:0000313" key="12">
    <source>
        <dbReference type="WBParaSite" id="maker-uti_cns_0048005-snap-gene-0.4-mRNA-1"/>
    </source>
</evidence>
<evidence type="ECO:0000259" key="10">
    <source>
        <dbReference type="PROSITE" id="PS51465"/>
    </source>
</evidence>
<dbReference type="WBParaSite" id="maker-uti_cns_0048005-snap-gene-0.4-mRNA-1">
    <property type="protein sequence ID" value="maker-uti_cns_0048005-snap-gene-0.4-mRNA-1"/>
    <property type="gene ID" value="maker-uti_cns_0048005-snap-gene-0.4"/>
</dbReference>
<feature type="region of interest" description="Disordered" evidence="8">
    <location>
        <begin position="392"/>
        <end position="516"/>
    </location>
</feature>
<dbReference type="Pfam" id="PF03137">
    <property type="entry name" value="OATP"/>
    <property type="match status" value="1"/>
</dbReference>
<dbReference type="Gene3D" id="1.20.1250.20">
    <property type="entry name" value="MFS general substrate transporter like domains"/>
    <property type="match status" value="1"/>
</dbReference>
<dbReference type="InterPro" id="IPR036259">
    <property type="entry name" value="MFS_trans_sf"/>
</dbReference>
<evidence type="ECO:0000256" key="9">
    <source>
        <dbReference type="SAM" id="Phobius"/>
    </source>
</evidence>
<comment type="subcellular location">
    <subcellularLocation>
        <location evidence="1">Cell membrane</location>
        <topology evidence="1">Multi-pass membrane protein</topology>
    </subcellularLocation>
</comment>
<dbReference type="GO" id="GO:0015347">
    <property type="term" value="F:sodium-independent organic anion transmembrane transporter activity"/>
    <property type="evidence" value="ECO:0007669"/>
    <property type="project" value="TreeGrafter"/>
</dbReference>
<name>A0A1I8JJC7_9PLAT</name>
<evidence type="ECO:0000256" key="5">
    <source>
        <dbReference type="ARBA" id="ARBA00022989"/>
    </source>
</evidence>
<feature type="transmembrane region" description="Helical" evidence="9">
    <location>
        <begin position="807"/>
        <end position="830"/>
    </location>
</feature>
<feature type="transmembrane region" description="Helical" evidence="9">
    <location>
        <begin position="950"/>
        <end position="971"/>
    </location>
</feature>
<organism evidence="11 12">
    <name type="scientific">Macrostomum lignano</name>
    <dbReference type="NCBI Taxonomy" id="282301"/>
    <lineage>
        <taxon>Eukaryota</taxon>
        <taxon>Metazoa</taxon>
        <taxon>Spiralia</taxon>
        <taxon>Lophotrochozoa</taxon>
        <taxon>Platyhelminthes</taxon>
        <taxon>Rhabditophora</taxon>
        <taxon>Macrostomorpha</taxon>
        <taxon>Macrostomida</taxon>
        <taxon>Macrostomidae</taxon>
        <taxon>Macrostomum</taxon>
    </lineage>
</organism>
<evidence type="ECO:0000256" key="8">
    <source>
        <dbReference type="SAM" id="MobiDB-lite"/>
    </source>
</evidence>
<dbReference type="CDD" id="cd17336">
    <property type="entry name" value="MFS_SLCO_OATP"/>
    <property type="match status" value="1"/>
</dbReference>
<keyword evidence="5 9" id="KW-1133">Transmembrane helix</keyword>
<feature type="transmembrane region" description="Helical" evidence="9">
    <location>
        <begin position="910"/>
        <end position="930"/>
    </location>
</feature>
<keyword evidence="6 9" id="KW-0472">Membrane</keyword>
<keyword evidence="11" id="KW-1185">Reference proteome</keyword>
<accession>A0A1I8JJC7</accession>
<keyword evidence="7" id="KW-1015">Disulfide bond</keyword>
<feature type="transmembrane region" description="Helical" evidence="9">
    <location>
        <begin position="622"/>
        <end position="643"/>
    </location>
</feature>
<feature type="transmembrane region" description="Helical" evidence="9">
    <location>
        <begin position="765"/>
        <end position="787"/>
    </location>
</feature>
<dbReference type="InterPro" id="IPR002350">
    <property type="entry name" value="Kazal_dom"/>
</dbReference>
<comment type="similarity">
    <text evidence="2">Belongs to the organo anion transporter (TC 2.A.60) family.</text>
</comment>
<dbReference type="PANTHER" id="PTHR11388:SF142">
    <property type="entry name" value="SOLUTE CARRIER ORGANIC ANION TRANSPORTER FAMILY MEMBER 5A1"/>
    <property type="match status" value="1"/>
</dbReference>
<feature type="transmembrane region" description="Helical" evidence="9">
    <location>
        <begin position="691"/>
        <end position="712"/>
    </location>
</feature>
<keyword evidence="4 9" id="KW-0812">Transmembrane</keyword>
<dbReference type="PROSITE" id="PS51465">
    <property type="entry name" value="KAZAL_2"/>
    <property type="match status" value="1"/>
</dbReference>
<feature type="transmembrane region" description="Helical" evidence="9">
    <location>
        <begin position="850"/>
        <end position="876"/>
    </location>
</feature>
<feature type="transmembrane region" description="Helical" evidence="9">
    <location>
        <begin position="983"/>
        <end position="1001"/>
    </location>
</feature>
<dbReference type="InterPro" id="IPR004156">
    <property type="entry name" value="OATP"/>
</dbReference>
<evidence type="ECO:0000256" key="2">
    <source>
        <dbReference type="ARBA" id="ARBA00009657"/>
    </source>
</evidence>
<dbReference type="SUPFAM" id="SSF103473">
    <property type="entry name" value="MFS general substrate transporter"/>
    <property type="match status" value="1"/>
</dbReference>
<reference evidence="12" key="1">
    <citation type="submission" date="2016-11" db="UniProtKB">
        <authorList>
            <consortium name="WormBaseParasite"/>
        </authorList>
    </citation>
    <scope>IDENTIFICATION</scope>
</reference>
<evidence type="ECO:0000256" key="7">
    <source>
        <dbReference type="ARBA" id="ARBA00023157"/>
    </source>
</evidence>
<dbReference type="NCBIfam" id="TIGR00805">
    <property type="entry name" value="oat"/>
    <property type="match status" value="1"/>
</dbReference>
<evidence type="ECO:0000256" key="3">
    <source>
        <dbReference type="ARBA" id="ARBA00022475"/>
    </source>
</evidence>
<evidence type="ECO:0000313" key="11">
    <source>
        <dbReference type="Proteomes" id="UP000095280"/>
    </source>
</evidence>
<dbReference type="GO" id="GO:0043252">
    <property type="term" value="P:sodium-independent organic anion transport"/>
    <property type="evidence" value="ECO:0007669"/>
    <property type="project" value="TreeGrafter"/>
</dbReference>
<proteinExistence type="inferred from homology"/>
<evidence type="ECO:0000256" key="6">
    <source>
        <dbReference type="ARBA" id="ARBA00023136"/>
    </source>
</evidence>
<sequence>RARTAAERLLCLPAAVGRLRASRSRQRLRCPGAGVSLTPPQLVDGLPPAELTLVGPTDGLLLKRCGYNDSVAPEQHAITHLELILERVEAAVLGCSAGAPVASCQRLHDEGQSQVPSCGIADALDVRAFRCGLDGVELLQRYVVLDWLRVWRIAQTCCLSGRCPGLRPQTQQLQGCRGCTAEHAGAGPWDDDESAPLSTSTCTGVASTSTVARAAVAFVSEAITVLPTAALQLRWPKLPQRMHFGCVRSAVCVADLCGCPGGLNSSFRNRCTVAALVSMRLACDSAASMALATRTACPAGDQLVADQRVPEAFEFAAVRGVVEPPQPVVQGLSGLLGAQPELVAGEGQVELAGEVLIESLDELVDVITGVGESGCNGLQVLARFVASNSASLTPSGNMPPGQNGGHEHSTAAPNGGHEHSTAAPNGGHEHSTAAPNGGHEHSTAAPNGHRRLKSDAGPLNNRHHNHASSTDKSAAVARAHSFAPGPRVVPRHHQHHQQQNQHGAALGHRRMHSCPPTPHQLFLPGLAILPGGFNTESIVDNRQDQHQHGNSRARDYELAVGATQLETPTTSASDGDDVGIVNDASEATTTTTSTEPELDPKLTQCGLFCYHPACLQPLARPLPFLVSVIGLYFVQSFIVSGYINSINTTIELRYGLTTKEIGYIYASYEVFCIVATFFISYFGHGGNRSRLLGIGCAIIGIGYFFFAFPHFLGSAISNTVPVSGNASSSSTGSSASTISSSGVKLCSGGGGGGTSDMNCQVQDSALLILCLSFGLIGLGASPVYILAPTYLWDNVPQKSYPLYAASLHITSALGPACGFLGGAVFLSLYVNFPSSAPDGLTTSHPLWTGAWWLGFVIFAGLALLVAVPLLAFPTVMPHTAAKRLQKQQQQQQQQQQQKAQPGLKRLFKNALWLFISLLIVAEQSVVQAFVAYVNKYMQKSFNIPVTQSSIITGALVIPSAVIGIGAGALIMRRYRPSNKSVSLLMMGLCAATTLLTIGLAFCTCPNVSMAGLNAQYGIPATSGAAASSSTAAAQLQLNVSCNAACHCGSLSYDPACDALTGTTYFTPCHAGCQSKQSSTGSSDSWNYTDCSCVPIATNASLPGGYVTGGKCTAACYTFGPFCALLFIIVLLTACGYEPSHILTLSCVSESDSSFALGIQNILQRLLAFIPAPIYFGSLFDFNCLMRSSDSACSNADASACMEYDLTRLPYMWIGVILGLKVVGFLFASACFLVSRASRAVDLLDVAADATVAKEKDGGAMSASTKTAVQIGAYSSKTDVDGNHVA</sequence>
<feature type="transmembrane region" description="Helical" evidence="9">
    <location>
        <begin position="1210"/>
        <end position="1233"/>
    </location>
</feature>
<evidence type="ECO:0000256" key="4">
    <source>
        <dbReference type="ARBA" id="ARBA00022692"/>
    </source>
</evidence>
<keyword evidence="3" id="KW-1003">Cell membrane</keyword>
<dbReference type="Proteomes" id="UP000095280">
    <property type="component" value="Unplaced"/>
</dbReference>
<dbReference type="PANTHER" id="PTHR11388">
    <property type="entry name" value="ORGANIC ANION TRANSPORTER"/>
    <property type="match status" value="1"/>
</dbReference>
<dbReference type="GO" id="GO:0016323">
    <property type="term" value="C:basolateral plasma membrane"/>
    <property type="evidence" value="ECO:0007669"/>
    <property type="project" value="TreeGrafter"/>
</dbReference>
<evidence type="ECO:0000256" key="1">
    <source>
        <dbReference type="ARBA" id="ARBA00004651"/>
    </source>
</evidence>
<feature type="transmembrane region" description="Helical" evidence="9">
    <location>
        <begin position="663"/>
        <end position="684"/>
    </location>
</feature>